<dbReference type="SUPFAM" id="SSF53067">
    <property type="entry name" value="Actin-like ATPase domain"/>
    <property type="match status" value="1"/>
</dbReference>
<dbReference type="OrthoDB" id="2394218at2759"/>
<gene>
    <name evidence="1" type="ORF">LY89DRAFT_726969</name>
</gene>
<accession>A0A194XV64</accession>
<evidence type="ECO:0000313" key="1">
    <source>
        <dbReference type="EMBL" id="KUJ23919.1"/>
    </source>
</evidence>
<dbReference type="RefSeq" id="XP_018078274.1">
    <property type="nucleotide sequence ID" value="XM_018219109.1"/>
</dbReference>
<organism evidence="1 2">
    <name type="scientific">Mollisia scopiformis</name>
    <name type="common">Conifer needle endophyte fungus</name>
    <name type="synonym">Phialocephala scopiformis</name>
    <dbReference type="NCBI Taxonomy" id="149040"/>
    <lineage>
        <taxon>Eukaryota</taxon>
        <taxon>Fungi</taxon>
        <taxon>Dikarya</taxon>
        <taxon>Ascomycota</taxon>
        <taxon>Pezizomycotina</taxon>
        <taxon>Leotiomycetes</taxon>
        <taxon>Helotiales</taxon>
        <taxon>Mollisiaceae</taxon>
        <taxon>Mollisia</taxon>
    </lineage>
</organism>
<dbReference type="PANTHER" id="PTHR42749:SF1">
    <property type="entry name" value="CELL SHAPE-DETERMINING PROTEIN MREB"/>
    <property type="match status" value="1"/>
</dbReference>
<sequence>MSDIREVSMRVIVGIDVGLTCTGVAICTDFDAPSGRETHVRVIEQWPGAVESVVKKVPTRVAYTAGELGIHSWGFGCPELSDLGGGRAIKDMFKFFLDTSYVKKKFGQGPQAPKPENVRLWYKDFLTAIYTHIVQELRDEPKIDFDSPSTSVEFVFSIPTEWKDKDDLVREFRDIVDDAGFGKTGQVHMDLTEGEAAAVFTANKLNYTFQQGEAFMVLDAGGGTTDMCILQVNSPLDDVLELETVDEPRALPAGSVNIDELFEKRARELLWSTNGVAHDKVENLALQMSRGKFQDIKTLFGTDSFRGIKIVRLQVPDSTESITFHLAELKTMFDSQIDMMIEAINKQLSLLRSVKPYVRVSYLFLAGGLGSSKYVQDRLVEQCQKTGMEVLFAPKPEDLPLAVCQGLVIDRVQHVCQDRSVIPIRSSNSSYGILYKELYSEKHSGQSCTRNRLDGKDYAENQIDWLIMKGSQRRGQVVPRFYSILADPALKKQSWGFTIIRSTADARSLPIFLDDKGSVEIVGHVVSSPEVRLHTLGIAHKRGFFGRKTDFSRVNCRLSALIEVGKFEFIGTVVSQAEEKPQVLKVYWSKDKNRDCDLIRSM</sequence>
<evidence type="ECO:0000313" key="2">
    <source>
        <dbReference type="Proteomes" id="UP000070700"/>
    </source>
</evidence>
<proteinExistence type="predicted"/>
<dbReference type="InterPro" id="IPR043129">
    <property type="entry name" value="ATPase_NBD"/>
</dbReference>
<keyword evidence="2" id="KW-1185">Reference proteome</keyword>
<protein>
    <submittedName>
        <fullName evidence="1">Uncharacterized protein</fullName>
    </submittedName>
</protein>
<dbReference type="PANTHER" id="PTHR42749">
    <property type="entry name" value="CELL SHAPE-DETERMINING PROTEIN MREB"/>
    <property type="match status" value="1"/>
</dbReference>
<dbReference type="AlphaFoldDB" id="A0A194XV64"/>
<dbReference type="KEGG" id="psco:LY89DRAFT_726969"/>
<dbReference type="EMBL" id="KQ947404">
    <property type="protein sequence ID" value="KUJ23919.1"/>
    <property type="molecule type" value="Genomic_DNA"/>
</dbReference>
<dbReference type="InParanoid" id="A0A194XV64"/>
<dbReference type="CDD" id="cd10170">
    <property type="entry name" value="ASKHA_NBD_HSP70"/>
    <property type="match status" value="1"/>
</dbReference>
<dbReference type="GeneID" id="28828835"/>
<name>A0A194XV64_MOLSC</name>
<dbReference type="Gene3D" id="3.90.640.10">
    <property type="entry name" value="Actin, Chain A, domain 4"/>
    <property type="match status" value="1"/>
</dbReference>
<reference evidence="1 2" key="1">
    <citation type="submission" date="2015-10" db="EMBL/GenBank/DDBJ databases">
        <title>Full genome of DAOMC 229536 Phialocephala scopiformis, a fungal endophyte of spruce producing the potent anti-insectan compound rugulosin.</title>
        <authorList>
            <consortium name="DOE Joint Genome Institute"/>
            <person name="Walker A.K."/>
            <person name="Frasz S.L."/>
            <person name="Seifert K.A."/>
            <person name="Miller J.D."/>
            <person name="Mondo S.J."/>
            <person name="Labutti K."/>
            <person name="Lipzen A."/>
            <person name="Dockter R."/>
            <person name="Kennedy M."/>
            <person name="Grigoriev I.V."/>
            <person name="Spatafora J.W."/>
        </authorList>
    </citation>
    <scope>NUCLEOTIDE SEQUENCE [LARGE SCALE GENOMIC DNA]</scope>
    <source>
        <strain evidence="1 2">CBS 120377</strain>
    </source>
</reference>
<dbReference type="Gene3D" id="3.30.420.40">
    <property type="match status" value="2"/>
</dbReference>
<dbReference type="STRING" id="149040.A0A194XV64"/>
<dbReference type="Proteomes" id="UP000070700">
    <property type="component" value="Unassembled WGS sequence"/>
</dbReference>